<feature type="domain" description="HTH araC/xylS-type" evidence="4">
    <location>
        <begin position="49"/>
        <end position="147"/>
    </location>
</feature>
<sequence>MLMAHDALPAGDQAFIEDRFGDVPGSDANSAVGRRRSRKGAKLAQWQLKKAQELMFEQLTGALQVIEIAQGLGMSTMHFTKAFKNTVGIPPYGWHLRQRIARSASLLHDDALTLAQIAAECGFSDQSHYTKAFRRLLGITPGKWRRTLKTGSLRGDEIIRLNPVR</sequence>
<keyword evidence="2 5" id="KW-0238">DNA-binding</keyword>
<name>A0A397PEG1_9SPHN</name>
<evidence type="ECO:0000259" key="4">
    <source>
        <dbReference type="PROSITE" id="PS01124"/>
    </source>
</evidence>
<dbReference type="Proteomes" id="UP000266568">
    <property type="component" value="Unassembled WGS sequence"/>
</dbReference>
<dbReference type="EMBL" id="QXDC01000002">
    <property type="protein sequence ID" value="RIA46309.1"/>
    <property type="molecule type" value="Genomic_DNA"/>
</dbReference>
<dbReference type="Pfam" id="PF12833">
    <property type="entry name" value="HTH_18"/>
    <property type="match status" value="1"/>
</dbReference>
<evidence type="ECO:0000313" key="6">
    <source>
        <dbReference type="Proteomes" id="UP000266568"/>
    </source>
</evidence>
<dbReference type="InterPro" id="IPR050204">
    <property type="entry name" value="AraC_XylS_family_regulators"/>
</dbReference>
<keyword evidence="6" id="KW-1185">Reference proteome</keyword>
<dbReference type="GO" id="GO:0043565">
    <property type="term" value="F:sequence-specific DNA binding"/>
    <property type="evidence" value="ECO:0007669"/>
    <property type="project" value="InterPro"/>
</dbReference>
<keyword evidence="1" id="KW-0805">Transcription regulation</keyword>
<evidence type="ECO:0000256" key="1">
    <source>
        <dbReference type="ARBA" id="ARBA00023015"/>
    </source>
</evidence>
<accession>A0A397PEG1</accession>
<dbReference type="AlphaFoldDB" id="A0A397PEG1"/>
<dbReference type="InterPro" id="IPR009057">
    <property type="entry name" value="Homeodomain-like_sf"/>
</dbReference>
<dbReference type="GO" id="GO:0003700">
    <property type="term" value="F:DNA-binding transcription factor activity"/>
    <property type="evidence" value="ECO:0007669"/>
    <property type="project" value="InterPro"/>
</dbReference>
<gene>
    <name evidence="5" type="ORF">DFR49_0847</name>
</gene>
<comment type="caution">
    <text evidence="5">The sequence shown here is derived from an EMBL/GenBank/DDBJ whole genome shotgun (WGS) entry which is preliminary data.</text>
</comment>
<dbReference type="PRINTS" id="PR00032">
    <property type="entry name" value="HTHARAC"/>
</dbReference>
<dbReference type="PANTHER" id="PTHR46796:SF14">
    <property type="entry name" value="TRANSCRIPTIONAL REGULATORY PROTEIN"/>
    <property type="match status" value="1"/>
</dbReference>
<proteinExistence type="predicted"/>
<dbReference type="PROSITE" id="PS00041">
    <property type="entry name" value="HTH_ARAC_FAMILY_1"/>
    <property type="match status" value="1"/>
</dbReference>
<organism evidence="5 6">
    <name type="scientific">Hephaestia caeni</name>
    <dbReference type="NCBI Taxonomy" id="645617"/>
    <lineage>
        <taxon>Bacteria</taxon>
        <taxon>Pseudomonadati</taxon>
        <taxon>Pseudomonadota</taxon>
        <taxon>Alphaproteobacteria</taxon>
        <taxon>Sphingomonadales</taxon>
        <taxon>Sphingomonadaceae</taxon>
        <taxon>Hephaestia</taxon>
    </lineage>
</organism>
<evidence type="ECO:0000256" key="3">
    <source>
        <dbReference type="ARBA" id="ARBA00023163"/>
    </source>
</evidence>
<evidence type="ECO:0000313" key="5">
    <source>
        <dbReference type="EMBL" id="RIA46309.1"/>
    </source>
</evidence>
<dbReference type="SMART" id="SM00342">
    <property type="entry name" value="HTH_ARAC"/>
    <property type="match status" value="1"/>
</dbReference>
<dbReference type="PROSITE" id="PS01124">
    <property type="entry name" value="HTH_ARAC_FAMILY_2"/>
    <property type="match status" value="1"/>
</dbReference>
<reference evidence="5 6" key="1">
    <citation type="submission" date="2018-08" db="EMBL/GenBank/DDBJ databases">
        <title>Genomic Encyclopedia of Type Strains, Phase IV (KMG-IV): sequencing the most valuable type-strain genomes for metagenomic binning, comparative biology and taxonomic classification.</title>
        <authorList>
            <person name="Goeker M."/>
        </authorList>
    </citation>
    <scope>NUCLEOTIDE SEQUENCE [LARGE SCALE GENOMIC DNA]</scope>
    <source>
        <strain evidence="5 6">DSM 25527</strain>
    </source>
</reference>
<evidence type="ECO:0000256" key="2">
    <source>
        <dbReference type="ARBA" id="ARBA00023125"/>
    </source>
</evidence>
<protein>
    <submittedName>
        <fullName evidence="5">AraC-like DNA-binding protein</fullName>
    </submittedName>
</protein>
<keyword evidence="3" id="KW-0804">Transcription</keyword>
<dbReference type="Gene3D" id="1.10.10.60">
    <property type="entry name" value="Homeodomain-like"/>
    <property type="match status" value="2"/>
</dbReference>
<dbReference type="PANTHER" id="PTHR46796">
    <property type="entry name" value="HTH-TYPE TRANSCRIPTIONAL ACTIVATOR RHAS-RELATED"/>
    <property type="match status" value="1"/>
</dbReference>
<dbReference type="InterPro" id="IPR018062">
    <property type="entry name" value="HTH_AraC-typ_CS"/>
</dbReference>
<dbReference type="SUPFAM" id="SSF46689">
    <property type="entry name" value="Homeodomain-like"/>
    <property type="match status" value="2"/>
</dbReference>
<dbReference type="InterPro" id="IPR018060">
    <property type="entry name" value="HTH_AraC"/>
</dbReference>
<dbReference type="InterPro" id="IPR020449">
    <property type="entry name" value="Tscrpt_reg_AraC-type_HTH"/>
</dbReference>